<protein>
    <recommendedName>
        <fullName evidence="3">Galactose oxidase-like Early set domain-containing protein</fullName>
    </recommendedName>
</protein>
<dbReference type="OrthoDB" id="540004at2759"/>
<dbReference type="Proteomes" id="UP000007322">
    <property type="component" value="Chromosome 2"/>
</dbReference>
<dbReference type="VEuPathDB" id="FungiDB:MYCTH_2300734"/>
<dbReference type="EMBL" id="CP003003">
    <property type="protein sequence ID" value="AEO56152.1"/>
    <property type="molecule type" value="Genomic_DNA"/>
</dbReference>
<name>G2Q7Z5_THET4</name>
<proteinExistence type="predicted"/>
<dbReference type="InParanoid" id="G2Q7Z5"/>
<gene>
    <name evidence="1" type="ORF">MYCTH_2300734</name>
</gene>
<evidence type="ECO:0008006" key="3">
    <source>
        <dbReference type="Google" id="ProtNLM"/>
    </source>
</evidence>
<dbReference type="eggNOG" id="ENOG502SMKA">
    <property type="taxonomic scope" value="Eukaryota"/>
</dbReference>
<reference evidence="1 2" key="1">
    <citation type="journal article" date="2011" name="Nat. Biotechnol.">
        <title>Comparative genomic analysis of the thermophilic biomass-degrading fungi Myceliophthora thermophila and Thielavia terrestris.</title>
        <authorList>
            <person name="Berka R.M."/>
            <person name="Grigoriev I.V."/>
            <person name="Otillar R."/>
            <person name="Salamov A."/>
            <person name="Grimwood J."/>
            <person name="Reid I."/>
            <person name="Ishmael N."/>
            <person name="John T."/>
            <person name="Darmond C."/>
            <person name="Moisan M.-C."/>
            <person name="Henrissat B."/>
            <person name="Coutinho P.M."/>
            <person name="Lombard V."/>
            <person name="Natvig D.O."/>
            <person name="Lindquist E."/>
            <person name="Schmutz J."/>
            <person name="Lucas S."/>
            <person name="Harris P."/>
            <person name="Powlowski J."/>
            <person name="Bellemare A."/>
            <person name="Taylor D."/>
            <person name="Butler G."/>
            <person name="de Vries R.P."/>
            <person name="Allijn I.E."/>
            <person name="van den Brink J."/>
            <person name="Ushinsky S."/>
            <person name="Storms R."/>
            <person name="Powell A.J."/>
            <person name="Paulsen I.T."/>
            <person name="Elbourne L.D.H."/>
            <person name="Baker S.E."/>
            <person name="Magnuson J."/>
            <person name="LaBoissiere S."/>
            <person name="Clutterbuck A.J."/>
            <person name="Martinez D."/>
            <person name="Wogulis M."/>
            <person name="de Leon A.L."/>
            <person name="Rey M.W."/>
            <person name="Tsang A."/>
        </authorList>
    </citation>
    <scope>NUCLEOTIDE SEQUENCE [LARGE SCALE GENOMIC DNA]</scope>
    <source>
        <strain evidence="2">ATCC 42464 / BCRC 31852 / DSM 1799</strain>
    </source>
</reference>
<dbReference type="OMA" id="FDISAMA"/>
<dbReference type="STRING" id="573729.G2Q7Z5"/>
<dbReference type="KEGG" id="mtm:MYCTH_2300734"/>
<accession>G2Q7Z5</accession>
<dbReference type="HOGENOM" id="CLU_050552_0_0_1"/>
<organism evidence="1 2">
    <name type="scientific">Thermothelomyces thermophilus (strain ATCC 42464 / BCRC 31852 / DSM 1799)</name>
    <name type="common">Sporotrichum thermophile</name>
    <dbReference type="NCBI Taxonomy" id="573729"/>
    <lineage>
        <taxon>Eukaryota</taxon>
        <taxon>Fungi</taxon>
        <taxon>Dikarya</taxon>
        <taxon>Ascomycota</taxon>
        <taxon>Pezizomycotina</taxon>
        <taxon>Sordariomycetes</taxon>
        <taxon>Sordariomycetidae</taxon>
        <taxon>Sordariales</taxon>
        <taxon>Chaetomiaceae</taxon>
        <taxon>Thermothelomyces</taxon>
    </lineage>
</organism>
<dbReference type="InterPro" id="IPR011043">
    <property type="entry name" value="Gal_Oxase/kelch_b-propeller"/>
</dbReference>
<sequence>MWAAPRVRTLYTGFAGTSPHFGDRAFSPQGLWSFRRDSSAGGSWQCLNGSTDGWFTSQPRPHPGQAASGHGYGFFVGGMPASRTPVVSPSLTPMVTGNGTGDQRQPGNMIIMYGMSDKKITVIANHGPSDSRVPTHAGITYVPNWGNRGILVAVGGSQDRRDSNEDSLGTFRTVRIYDIDKQRWYDQQSTGDVPDPRKDFCFAGSPSSNRTHEFLVYAGWAGQLGSAAVPYDSAYVLTLPGFYWAKADYPPAHPRHGLSCNAVGGSQILTIGGVDTAQDGNDSYAAGFTTRDPFTQGLAVFDLGALAWSPAYRAGRSAQPPAPRFREYYDTK</sequence>
<dbReference type="AlphaFoldDB" id="G2Q7Z5"/>
<evidence type="ECO:0000313" key="1">
    <source>
        <dbReference type="EMBL" id="AEO56152.1"/>
    </source>
</evidence>
<dbReference type="RefSeq" id="XP_003661397.1">
    <property type="nucleotide sequence ID" value="XM_003661349.1"/>
</dbReference>
<dbReference type="GeneID" id="11512076"/>
<dbReference type="Gene3D" id="2.120.10.80">
    <property type="entry name" value="Kelch-type beta propeller"/>
    <property type="match status" value="1"/>
</dbReference>
<evidence type="ECO:0000313" key="2">
    <source>
        <dbReference type="Proteomes" id="UP000007322"/>
    </source>
</evidence>
<dbReference type="InterPro" id="IPR015915">
    <property type="entry name" value="Kelch-typ_b-propeller"/>
</dbReference>
<keyword evidence="2" id="KW-1185">Reference proteome</keyword>
<dbReference type="SUPFAM" id="SSF50965">
    <property type="entry name" value="Galactose oxidase, central domain"/>
    <property type="match status" value="1"/>
</dbReference>